<evidence type="ECO:0000313" key="5">
    <source>
        <dbReference type="EMBL" id="ORY81893.1"/>
    </source>
</evidence>
<dbReference type="GO" id="GO:0005847">
    <property type="term" value="C:mRNA cleavage and polyadenylation specificity factor complex"/>
    <property type="evidence" value="ECO:0007669"/>
    <property type="project" value="TreeGrafter"/>
</dbReference>
<reference evidence="5 6" key="1">
    <citation type="submission" date="2016-07" db="EMBL/GenBank/DDBJ databases">
        <title>Pervasive Adenine N6-methylation of Active Genes in Fungi.</title>
        <authorList>
            <consortium name="DOE Joint Genome Institute"/>
            <person name="Mondo S.J."/>
            <person name="Dannebaum R.O."/>
            <person name="Kuo R.C."/>
            <person name="Labutti K."/>
            <person name="Haridas S."/>
            <person name="Kuo A."/>
            <person name="Salamov A."/>
            <person name="Ahrendt S.R."/>
            <person name="Lipzen A."/>
            <person name="Sullivan W."/>
            <person name="Andreopoulos W.B."/>
            <person name="Clum A."/>
            <person name="Lindquist E."/>
            <person name="Daum C."/>
            <person name="Ramamoorthy G.K."/>
            <person name="Gryganskyi A."/>
            <person name="Culley D."/>
            <person name="Magnuson J.K."/>
            <person name="James T.Y."/>
            <person name="O'Malley M.A."/>
            <person name="Stajich J.E."/>
            <person name="Spatafora J.W."/>
            <person name="Visel A."/>
            <person name="Grigoriev I.V."/>
        </authorList>
    </citation>
    <scope>NUCLEOTIDE SEQUENCE [LARGE SCALE GENOMIC DNA]</scope>
    <source>
        <strain evidence="5 6">12-1054</strain>
    </source>
</reference>
<dbReference type="InterPro" id="IPR021850">
    <property type="entry name" value="Symplekin/Pta1"/>
</dbReference>
<comment type="caution">
    <text evidence="5">The sequence shown here is derived from an EMBL/GenBank/DDBJ whole genome shotgun (WGS) entry which is preliminary data.</text>
</comment>
<dbReference type="InterPro" id="IPR011989">
    <property type="entry name" value="ARM-like"/>
</dbReference>
<feature type="domain" description="Symplekin/Pta1 N-terminal" evidence="4">
    <location>
        <begin position="85"/>
        <end position="300"/>
    </location>
</feature>
<dbReference type="STRING" id="56484.A0A1Y2FD92"/>
<dbReference type="InterPro" id="IPR032460">
    <property type="entry name" value="Symplekin/Pta1_N"/>
</dbReference>
<keyword evidence="3" id="KW-0539">Nucleus</keyword>
<keyword evidence="6" id="KW-1185">Reference proteome</keyword>
<evidence type="ECO:0000259" key="4">
    <source>
        <dbReference type="Pfam" id="PF11935"/>
    </source>
</evidence>
<dbReference type="Proteomes" id="UP000193685">
    <property type="component" value="Unassembled WGS sequence"/>
</dbReference>
<dbReference type="PANTHER" id="PTHR15245">
    <property type="entry name" value="SYMPLEKIN-RELATED"/>
    <property type="match status" value="1"/>
</dbReference>
<dbReference type="PANTHER" id="PTHR15245:SF20">
    <property type="entry name" value="SYMPLEKIN"/>
    <property type="match status" value="1"/>
</dbReference>
<dbReference type="AlphaFoldDB" id="A0A1Y2FD92"/>
<dbReference type="RefSeq" id="XP_040725027.1">
    <property type="nucleotide sequence ID" value="XM_040869342.1"/>
</dbReference>
<comment type="subcellular location">
    <subcellularLocation>
        <location evidence="1">Nucleus</location>
    </subcellularLocation>
</comment>
<protein>
    <recommendedName>
        <fullName evidence="4">Symplekin/Pta1 N-terminal domain-containing protein</fullName>
    </recommendedName>
</protein>
<name>A0A1Y2FD92_PROLT</name>
<evidence type="ECO:0000256" key="1">
    <source>
        <dbReference type="ARBA" id="ARBA00004123"/>
    </source>
</evidence>
<dbReference type="GO" id="GO:0006397">
    <property type="term" value="P:mRNA processing"/>
    <property type="evidence" value="ECO:0007669"/>
    <property type="project" value="UniProtKB-KW"/>
</dbReference>
<evidence type="ECO:0000256" key="2">
    <source>
        <dbReference type="ARBA" id="ARBA00022664"/>
    </source>
</evidence>
<organism evidence="5 6">
    <name type="scientific">Protomyces lactucae-debilis</name>
    <dbReference type="NCBI Taxonomy" id="2754530"/>
    <lineage>
        <taxon>Eukaryota</taxon>
        <taxon>Fungi</taxon>
        <taxon>Dikarya</taxon>
        <taxon>Ascomycota</taxon>
        <taxon>Taphrinomycotina</taxon>
        <taxon>Taphrinomycetes</taxon>
        <taxon>Taphrinales</taxon>
        <taxon>Protomycetaceae</taxon>
        <taxon>Protomyces</taxon>
    </lineage>
</organism>
<evidence type="ECO:0000313" key="6">
    <source>
        <dbReference type="Proteomes" id="UP000193685"/>
    </source>
</evidence>
<sequence length="700" mass="76502">MNAVASRLKQLQQAKDLVDNDPSFFTQIVVGLLPLTSDPEVVVQRWVADFLLQAFSSVQLDTEAKLDLSLKCLETLCTLMVQGRDVPTTKSVIQAATIAYPLLFRHVALHPQASEIWKRTSALKSAIMGYWDGAHEGLRVCCFKFAQRVIATQMKGAKDPRLADKLDISLLLVQPQHPLLHETELTAEAQGLLDRMCFTLTDQPTIPGILTACINCLCVLVKIRPSAANKIISAILALDTSKLVEQDGTMKAKLQAKFVDKTIRLALTHLLKHNAAGPLGNRIQQNLLGTARRDEELNKKRAAVEATDPTAKRLKLGDAVDGRGTPTPNVLSIPPLPEGPVSLATVFNLANDNALAAFDVHQLPSHLVNQIVLASLAAVDLEKLAAAVQTTRDRYAAVQLRASAAATTATDLVPGKSADTSLQAPVFAQVFKMPEPPEQTPATLQQLCTSLCARVLASRATAEAASSQSLGVTGKQQRPGGLAKRLGAAWDKESWLFMTIRLASRGLGREGLEESAKSGQALSKNGSVGGVSQAAREMLYAYIMQDFRSRLDVCTAWLTEEWYHEQVCLTRAPDMAQPSRYETLALRVLDGILPFIEGKDRLFMRFLSDLPDLTVSLIGRLRVFCLDPDRSALGYTTLQYLVMLRPPVREICLDVVERLYMEDKSELAQQEKILKRWRPAAIDAAAVAKQEAAVPMQVGA</sequence>
<dbReference type="Gene3D" id="1.25.10.10">
    <property type="entry name" value="Leucine-rich Repeat Variant"/>
    <property type="match status" value="1"/>
</dbReference>
<evidence type="ECO:0000256" key="3">
    <source>
        <dbReference type="ARBA" id="ARBA00023242"/>
    </source>
</evidence>
<accession>A0A1Y2FD92</accession>
<dbReference type="Pfam" id="PF11935">
    <property type="entry name" value="SYMPK_PTA1_N"/>
    <property type="match status" value="1"/>
</dbReference>
<dbReference type="OrthoDB" id="331600at2759"/>
<proteinExistence type="predicted"/>
<dbReference type="GeneID" id="63785941"/>
<dbReference type="EMBL" id="MCFI01000010">
    <property type="protein sequence ID" value="ORY81893.1"/>
    <property type="molecule type" value="Genomic_DNA"/>
</dbReference>
<dbReference type="OMA" id="AREMCLN"/>
<gene>
    <name evidence="5" type="ORF">BCR37DRAFT_379792</name>
</gene>
<keyword evidence="2" id="KW-0507">mRNA processing</keyword>